<dbReference type="SUPFAM" id="SSF51735">
    <property type="entry name" value="NAD(P)-binding Rossmann-fold domains"/>
    <property type="match status" value="1"/>
</dbReference>
<dbReference type="Pfam" id="PF13561">
    <property type="entry name" value="adh_short_C2"/>
    <property type="match status" value="1"/>
</dbReference>
<dbReference type="InterPro" id="IPR002347">
    <property type="entry name" value="SDR_fam"/>
</dbReference>
<dbReference type="CDD" id="cd05233">
    <property type="entry name" value="SDR_c"/>
    <property type="match status" value="1"/>
</dbReference>
<gene>
    <name evidence="4" type="ORF">BS50DRAFT_613108</name>
</gene>
<accession>A0A2T2N993</accession>
<dbReference type="PANTHER" id="PTHR43639">
    <property type="entry name" value="OXIDOREDUCTASE, SHORT-CHAIN DEHYDROGENASE/REDUCTASE FAMILY (AFU_ORTHOLOGUE AFUA_5G02870)"/>
    <property type="match status" value="1"/>
</dbReference>
<dbReference type="OrthoDB" id="47007at2759"/>
<dbReference type="STRING" id="1448308.A0A2T2N993"/>
<protein>
    <submittedName>
        <fullName evidence="4">NAD(P)-binding protein</fullName>
    </submittedName>
</protein>
<dbReference type="EMBL" id="KZ678142">
    <property type="protein sequence ID" value="PSN61997.1"/>
    <property type="molecule type" value="Genomic_DNA"/>
</dbReference>
<evidence type="ECO:0000313" key="4">
    <source>
        <dbReference type="EMBL" id="PSN61997.1"/>
    </source>
</evidence>
<sequence length="291" mass="30529">MAEYRPEALKVQVQDLKGKVAVVTGATKGIGRAIALNLATRGCSILGTYSSPQSAHLFDTLSHTVQDLYRSPDAGPHASAADAPKLKGIPADITSLPSIGQLITTIERDFNANIDILVLNAAYNVRPKIGTASEADILGSLTANLHWPVALVENLVHKNMLNEGARVVVMSSDRVRDPAPGSALFNATKAGLEALVRSWAIELPVAFPGTTVNAVSVGLTDTPGLRAFPPQAVEALKTQRVKKVKVVEGGRMGFAEDVAEVVGWLVSPKARWQTGSVVAANGGAEWIGGSS</sequence>
<dbReference type="Proteomes" id="UP000240883">
    <property type="component" value="Unassembled WGS sequence"/>
</dbReference>
<dbReference type="Gene3D" id="3.40.50.720">
    <property type="entry name" value="NAD(P)-binding Rossmann-like Domain"/>
    <property type="match status" value="1"/>
</dbReference>
<evidence type="ECO:0000256" key="1">
    <source>
        <dbReference type="ARBA" id="ARBA00006484"/>
    </source>
</evidence>
<dbReference type="AlphaFoldDB" id="A0A2T2N993"/>
<keyword evidence="5" id="KW-1185">Reference proteome</keyword>
<proteinExistence type="inferred from homology"/>
<comment type="similarity">
    <text evidence="1">Belongs to the short-chain dehydrogenases/reductases (SDR) family.</text>
</comment>
<dbReference type="PANTHER" id="PTHR43639:SF1">
    <property type="entry name" value="SHORT-CHAIN DEHYDROGENASE_REDUCTASE FAMILY PROTEIN"/>
    <property type="match status" value="1"/>
</dbReference>
<name>A0A2T2N993_CORCC</name>
<evidence type="ECO:0000259" key="3">
    <source>
        <dbReference type="PROSITE" id="PS50206"/>
    </source>
</evidence>
<organism evidence="4 5">
    <name type="scientific">Corynespora cassiicola Philippines</name>
    <dbReference type="NCBI Taxonomy" id="1448308"/>
    <lineage>
        <taxon>Eukaryota</taxon>
        <taxon>Fungi</taxon>
        <taxon>Dikarya</taxon>
        <taxon>Ascomycota</taxon>
        <taxon>Pezizomycotina</taxon>
        <taxon>Dothideomycetes</taxon>
        <taxon>Pleosporomycetidae</taxon>
        <taxon>Pleosporales</taxon>
        <taxon>Corynesporascaceae</taxon>
        <taxon>Corynespora</taxon>
    </lineage>
</organism>
<dbReference type="InterPro" id="IPR001763">
    <property type="entry name" value="Rhodanese-like_dom"/>
</dbReference>
<dbReference type="PRINTS" id="PR00081">
    <property type="entry name" value="GDHRDH"/>
</dbReference>
<dbReference type="InterPro" id="IPR036291">
    <property type="entry name" value="NAD(P)-bd_dom_sf"/>
</dbReference>
<evidence type="ECO:0000256" key="2">
    <source>
        <dbReference type="ARBA" id="ARBA00023002"/>
    </source>
</evidence>
<dbReference type="PROSITE" id="PS50206">
    <property type="entry name" value="RHODANESE_3"/>
    <property type="match status" value="1"/>
</dbReference>
<dbReference type="GO" id="GO:0016491">
    <property type="term" value="F:oxidoreductase activity"/>
    <property type="evidence" value="ECO:0007669"/>
    <property type="project" value="UniProtKB-KW"/>
</dbReference>
<evidence type="ECO:0000313" key="5">
    <source>
        <dbReference type="Proteomes" id="UP000240883"/>
    </source>
</evidence>
<reference evidence="4 5" key="1">
    <citation type="journal article" date="2018" name="Front. Microbiol.">
        <title>Genome-Wide Analysis of Corynespora cassiicola Leaf Fall Disease Putative Effectors.</title>
        <authorList>
            <person name="Lopez D."/>
            <person name="Ribeiro S."/>
            <person name="Label P."/>
            <person name="Fumanal B."/>
            <person name="Venisse J.S."/>
            <person name="Kohler A."/>
            <person name="de Oliveira R.R."/>
            <person name="Labutti K."/>
            <person name="Lipzen A."/>
            <person name="Lail K."/>
            <person name="Bauer D."/>
            <person name="Ohm R.A."/>
            <person name="Barry K.W."/>
            <person name="Spatafora J."/>
            <person name="Grigoriev I.V."/>
            <person name="Martin F.M."/>
            <person name="Pujade-Renaud V."/>
        </authorList>
    </citation>
    <scope>NUCLEOTIDE SEQUENCE [LARGE SCALE GENOMIC DNA]</scope>
    <source>
        <strain evidence="4 5">Philippines</strain>
    </source>
</reference>
<feature type="domain" description="Rhodanese" evidence="3">
    <location>
        <begin position="230"/>
        <end position="263"/>
    </location>
</feature>
<keyword evidence="2" id="KW-0560">Oxidoreductase</keyword>